<organism evidence="1 2">
    <name type="scientific">Anisodus tanguticus</name>
    <dbReference type="NCBI Taxonomy" id="243964"/>
    <lineage>
        <taxon>Eukaryota</taxon>
        <taxon>Viridiplantae</taxon>
        <taxon>Streptophyta</taxon>
        <taxon>Embryophyta</taxon>
        <taxon>Tracheophyta</taxon>
        <taxon>Spermatophyta</taxon>
        <taxon>Magnoliopsida</taxon>
        <taxon>eudicotyledons</taxon>
        <taxon>Gunneridae</taxon>
        <taxon>Pentapetalae</taxon>
        <taxon>asterids</taxon>
        <taxon>lamiids</taxon>
        <taxon>Solanales</taxon>
        <taxon>Solanaceae</taxon>
        <taxon>Solanoideae</taxon>
        <taxon>Hyoscyameae</taxon>
        <taxon>Anisodus</taxon>
    </lineage>
</organism>
<sequence length="75" mass="8484">MWVIVGGVPEITLKLEQLIERTINREFRGLDVVELQNFRPATTYDITSVHAGPYISGLEKVALAIRFLFNVIVLV</sequence>
<gene>
    <name evidence="1" type="ORF">RND71_014506</name>
</gene>
<name>A0AAE1VJZ1_9SOLA</name>
<accession>A0AAE1VJZ1</accession>
<protein>
    <submittedName>
        <fullName evidence="1">Uncharacterized protein</fullName>
    </submittedName>
</protein>
<proteinExistence type="predicted"/>
<comment type="caution">
    <text evidence="1">The sequence shown here is derived from an EMBL/GenBank/DDBJ whole genome shotgun (WGS) entry which is preliminary data.</text>
</comment>
<keyword evidence="2" id="KW-1185">Reference proteome</keyword>
<evidence type="ECO:0000313" key="2">
    <source>
        <dbReference type="Proteomes" id="UP001291623"/>
    </source>
</evidence>
<evidence type="ECO:0000313" key="1">
    <source>
        <dbReference type="EMBL" id="KAK4366626.1"/>
    </source>
</evidence>
<dbReference type="Proteomes" id="UP001291623">
    <property type="component" value="Unassembled WGS sequence"/>
</dbReference>
<dbReference type="AlphaFoldDB" id="A0AAE1VJZ1"/>
<dbReference type="EMBL" id="JAVYJV010000007">
    <property type="protein sequence ID" value="KAK4366626.1"/>
    <property type="molecule type" value="Genomic_DNA"/>
</dbReference>
<reference evidence="1" key="1">
    <citation type="submission" date="2023-12" db="EMBL/GenBank/DDBJ databases">
        <title>Genome assembly of Anisodus tanguticus.</title>
        <authorList>
            <person name="Wang Y.-J."/>
        </authorList>
    </citation>
    <scope>NUCLEOTIDE SEQUENCE</scope>
    <source>
        <strain evidence="1">KB-2021</strain>
        <tissue evidence="1">Leaf</tissue>
    </source>
</reference>